<dbReference type="EMBL" id="PKSL01000337">
    <property type="protein sequence ID" value="POV95581.1"/>
    <property type="molecule type" value="Genomic_DNA"/>
</dbReference>
<comment type="caution">
    <text evidence="1">The sequence shown here is derived from an EMBL/GenBank/DDBJ whole genome shotgun (WGS) entry which is preliminary data.</text>
</comment>
<dbReference type="AlphaFoldDB" id="A0A2S4UEF0"/>
<dbReference type="VEuPathDB" id="FungiDB:PSTT_16147"/>
<name>A0A2S4UEF0_9BASI</name>
<sequence length="250" mass="27795">MPTQIIKLRSHRNSTANLTILILRTSIPVHSRNASLCSIKRSPFRVAIHTLSLVLPAHPTSHINNPPVPTVFHTKMITLKSCTFVSEEPARAGKNLFKILDANPWNTILPQPKPLYSPILDIYTPTPQGDLPDAASWLVFEGTVHASKTKPNLLVHSHSSSYHHTIPYSHHSLPYPRLSGLLKLDSDNGIKTAIDPDNPNSCLFSLTTAPKLNDDALSTLKKDDLIYLTADVVHYLNNVIHLKYYASNIQ</sequence>
<organism evidence="1 2">
    <name type="scientific">Puccinia striiformis</name>
    <dbReference type="NCBI Taxonomy" id="27350"/>
    <lineage>
        <taxon>Eukaryota</taxon>
        <taxon>Fungi</taxon>
        <taxon>Dikarya</taxon>
        <taxon>Basidiomycota</taxon>
        <taxon>Pucciniomycotina</taxon>
        <taxon>Pucciniomycetes</taxon>
        <taxon>Pucciniales</taxon>
        <taxon>Pucciniaceae</taxon>
        <taxon>Puccinia</taxon>
    </lineage>
</organism>
<dbReference type="Proteomes" id="UP000239156">
    <property type="component" value="Unassembled WGS sequence"/>
</dbReference>
<reference evidence="1" key="1">
    <citation type="submission" date="2017-12" db="EMBL/GenBank/DDBJ databases">
        <title>Gene loss provides genomic basis for host adaptation in cereal stripe rust fungi.</title>
        <authorList>
            <person name="Xia C."/>
        </authorList>
    </citation>
    <scope>NUCLEOTIDE SEQUENCE [LARGE SCALE GENOMIC DNA]</scope>
    <source>
        <strain evidence="1">93-210</strain>
    </source>
</reference>
<keyword evidence="2" id="KW-1185">Reference proteome</keyword>
<proteinExistence type="predicted"/>
<evidence type="ECO:0000313" key="1">
    <source>
        <dbReference type="EMBL" id="POV95581.1"/>
    </source>
</evidence>
<evidence type="ECO:0000313" key="2">
    <source>
        <dbReference type="Proteomes" id="UP000239156"/>
    </source>
</evidence>
<protein>
    <submittedName>
        <fullName evidence="1">Uncharacterized protein</fullName>
    </submittedName>
</protein>
<accession>A0A2S4UEF0</accession>
<gene>
    <name evidence="1" type="ORF">PSTT_16147</name>
</gene>